<evidence type="ECO:0000313" key="2">
    <source>
        <dbReference type="EMBL" id="MFD2937464.1"/>
    </source>
</evidence>
<dbReference type="EMBL" id="JBHUOM010000028">
    <property type="protein sequence ID" value="MFD2937464.1"/>
    <property type="molecule type" value="Genomic_DNA"/>
</dbReference>
<evidence type="ECO:0000313" key="3">
    <source>
        <dbReference type="Proteomes" id="UP001597512"/>
    </source>
</evidence>
<dbReference type="InterPro" id="IPR013783">
    <property type="entry name" value="Ig-like_fold"/>
</dbReference>
<evidence type="ECO:0000256" key="1">
    <source>
        <dbReference type="SAM" id="SignalP"/>
    </source>
</evidence>
<gene>
    <name evidence="2" type="ORF">ACFS25_27070</name>
</gene>
<dbReference type="SUPFAM" id="SSF53474">
    <property type="entry name" value="alpha/beta-Hydrolases"/>
    <property type="match status" value="1"/>
</dbReference>
<keyword evidence="1" id="KW-0732">Signal</keyword>
<dbReference type="RefSeq" id="WP_381507550.1">
    <property type="nucleotide sequence ID" value="NZ_JBHUOM010000028.1"/>
</dbReference>
<dbReference type="InterPro" id="IPR029058">
    <property type="entry name" value="AB_hydrolase_fold"/>
</dbReference>
<feature type="signal peptide" evidence="1">
    <location>
        <begin position="1"/>
        <end position="19"/>
    </location>
</feature>
<dbReference type="Gene3D" id="3.40.50.1820">
    <property type="entry name" value="alpha/beta hydrolase"/>
    <property type="match status" value="1"/>
</dbReference>
<reference evidence="3" key="1">
    <citation type="journal article" date="2019" name="Int. J. Syst. Evol. Microbiol.">
        <title>The Global Catalogue of Microorganisms (GCM) 10K type strain sequencing project: providing services to taxonomists for standard genome sequencing and annotation.</title>
        <authorList>
            <consortium name="The Broad Institute Genomics Platform"/>
            <consortium name="The Broad Institute Genome Sequencing Center for Infectious Disease"/>
            <person name="Wu L."/>
            <person name="Ma J."/>
        </authorList>
    </citation>
    <scope>NUCLEOTIDE SEQUENCE [LARGE SCALE GENOMIC DNA]</scope>
    <source>
        <strain evidence="3">KCTC 52490</strain>
    </source>
</reference>
<dbReference type="GO" id="GO:0016787">
    <property type="term" value="F:hydrolase activity"/>
    <property type="evidence" value="ECO:0007669"/>
    <property type="project" value="UniProtKB-KW"/>
</dbReference>
<keyword evidence="3" id="KW-1185">Reference proteome</keyword>
<dbReference type="InterPro" id="IPR050583">
    <property type="entry name" value="Mycobacterial_A85_antigen"/>
</dbReference>
<dbReference type="Gene3D" id="2.60.40.10">
    <property type="entry name" value="Immunoglobulins"/>
    <property type="match status" value="1"/>
</dbReference>
<protein>
    <submittedName>
        <fullName evidence="2">Alpha/beta hydrolase-fold protein</fullName>
    </submittedName>
</protein>
<dbReference type="Proteomes" id="UP001597512">
    <property type="component" value="Unassembled WGS sequence"/>
</dbReference>
<dbReference type="InterPro" id="IPR014756">
    <property type="entry name" value="Ig_E-set"/>
</dbReference>
<comment type="caution">
    <text evidence="2">The sequence shown here is derived from an EMBL/GenBank/DDBJ whole genome shotgun (WGS) entry which is preliminary data.</text>
</comment>
<dbReference type="PANTHER" id="PTHR48098:SF1">
    <property type="entry name" value="DIACYLGLYCEROL ACYLTRANSFERASE_MYCOLYLTRANSFERASE AG85A"/>
    <property type="match status" value="1"/>
</dbReference>
<dbReference type="Pfam" id="PF00756">
    <property type="entry name" value="Esterase"/>
    <property type="match status" value="1"/>
</dbReference>
<accession>A0ABW6APP6</accession>
<organism evidence="2 3">
    <name type="scientific">Spirosoma flavum</name>
    <dbReference type="NCBI Taxonomy" id="2048557"/>
    <lineage>
        <taxon>Bacteria</taxon>
        <taxon>Pseudomonadati</taxon>
        <taxon>Bacteroidota</taxon>
        <taxon>Cytophagia</taxon>
        <taxon>Cytophagales</taxon>
        <taxon>Cytophagaceae</taxon>
        <taxon>Spirosoma</taxon>
    </lineage>
</organism>
<proteinExistence type="predicted"/>
<dbReference type="PANTHER" id="PTHR48098">
    <property type="entry name" value="ENTEROCHELIN ESTERASE-RELATED"/>
    <property type="match status" value="1"/>
</dbReference>
<dbReference type="InterPro" id="IPR000801">
    <property type="entry name" value="Esterase-like"/>
</dbReference>
<name>A0ABW6APP6_9BACT</name>
<keyword evidence="2" id="KW-0378">Hydrolase</keyword>
<feature type="chain" id="PRO_5046637429" evidence="1">
    <location>
        <begin position="20"/>
        <end position="358"/>
    </location>
</feature>
<sequence length="358" mass="39985">MKRIGLLLLLLSSIARIYAQPPATAPSVNFVPFEVNGDSSATLRMYAPNAKEVTVGGDLKALKSERGADGVWTITTAPGLNPSVYRYFFLVDGNKVNDPKNPMVADFRPMVDIVPKNQTLFWQQKDVPHGLLSIVYYQSKTTNTTRRMFVWTPPGYFAGNKKLPVLYLMHGGGDNDTNWPGQGKAGSILDNLFADGKIVPMIVVMPDGSIPVDKLADDLGNTIIPYVEANFRAWNDTKHRAIAGLSMGGLQTLETLLKFPDKFTYVNVMSSGWFANRPEIYEKYDELVKAAAPRLKQTVKYFIFTTGGQSDIADKNNDLTRAVFDKYGIKSDLSKMEGGHSMYVWRHNLYDFTQKIFK</sequence>
<dbReference type="SUPFAM" id="SSF81296">
    <property type="entry name" value="E set domains"/>
    <property type="match status" value="1"/>
</dbReference>